<dbReference type="EMBL" id="BSDZ01000101">
    <property type="protein sequence ID" value="GLI71052.1"/>
    <property type="molecule type" value="Genomic_DNA"/>
</dbReference>
<protein>
    <recommendedName>
        <fullName evidence="4">Sulfotransferase</fullName>
    </recommendedName>
</protein>
<feature type="chain" id="PRO_5047086923" description="Sulfotransferase" evidence="1">
    <location>
        <begin position="31"/>
        <end position="335"/>
    </location>
</feature>
<gene>
    <name evidence="2" type="ORF">VaNZ11_015967</name>
</gene>
<dbReference type="SUPFAM" id="SSF52540">
    <property type="entry name" value="P-loop containing nucleoside triphosphate hydrolases"/>
    <property type="match status" value="1"/>
</dbReference>
<evidence type="ECO:0000313" key="3">
    <source>
        <dbReference type="Proteomes" id="UP001165090"/>
    </source>
</evidence>
<evidence type="ECO:0000256" key="1">
    <source>
        <dbReference type="SAM" id="SignalP"/>
    </source>
</evidence>
<dbReference type="Proteomes" id="UP001165090">
    <property type="component" value="Unassembled WGS sequence"/>
</dbReference>
<evidence type="ECO:0000313" key="2">
    <source>
        <dbReference type="EMBL" id="GLI71052.1"/>
    </source>
</evidence>
<organism evidence="2 3">
    <name type="scientific">Volvox africanus</name>
    <dbReference type="NCBI Taxonomy" id="51714"/>
    <lineage>
        <taxon>Eukaryota</taxon>
        <taxon>Viridiplantae</taxon>
        <taxon>Chlorophyta</taxon>
        <taxon>core chlorophytes</taxon>
        <taxon>Chlorophyceae</taxon>
        <taxon>CS clade</taxon>
        <taxon>Chlamydomonadales</taxon>
        <taxon>Volvocaceae</taxon>
        <taxon>Volvox</taxon>
    </lineage>
</organism>
<feature type="signal peptide" evidence="1">
    <location>
        <begin position="1"/>
        <end position="30"/>
    </location>
</feature>
<dbReference type="InterPro" id="IPR027417">
    <property type="entry name" value="P-loop_NTPase"/>
</dbReference>
<accession>A0ABQ5SM37</accession>
<keyword evidence="1" id="KW-0732">Signal</keyword>
<reference evidence="2 3" key="1">
    <citation type="journal article" date="2023" name="IScience">
        <title>Expanded male sex-determining region conserved during the evolution of homothallism in the green alga Volvox.</title>
        <authorList>
            <person name="Yamamoto K."/>
            <person name="Matsuzaki R."/>
            <person name="Mahakham W."/>
            <person name="Heman W."/>
            <person name="Sekimoto H."/>
            <person name="Kawachi M."/>
            <person name="Minakuchi Y."/>
            <person name="Toyoda A."/>
            <person name="Nozaki H."/>
        </authorList>
    </citation>
    <scope>NUCLEOTIDE SEQUENCE [LARGE SCALE GENOMIC DNA]</scope>
    <source>
        <strain evidence="2 3">NIES-4468</strain>
    </source>
</reference>
<sequence>MRLAVDGASKITTLLLLIISFALQHSVVFAYPGLSVLGPGPKPASTISETRVGGDGQPFQLQQLPQPSAYIGDLPVSKKCVFILATGRSGSTSLMDALNQIPNYLVRGEHWRAVGNMYDAYRRFQDALMAAERHSLRFDGGNVDSVYSIKQVYDTKLATQAGKDLGLFNEFGSDRVLQATRAYYASLYGYYGEDVVSGFKEIRYVCGKFLPAARKCGLQFQSFMGFLQSLCTDVKLIFNSRNTALTVTNLKLYLMDQSNLRDPLDFALDLGATHTLYDYYVRKNPSHAFRVYMEDMFDPQKNATLARDLLTFLGEDPKTPIAFDRMPPWNTGKSS</sequence>
<keyword evidence="3" id="KW-1185">Reference proteome</keyword>
<dbReference type="Gene3D" id="3.40.50.300">
    <property type="entry name" value="P-loop containing nucleotide triphosphate hydrolases"/>
    <property type="match status" value="1"/>
</dbReference>
<evidence type="ECO:0008006" key="4">
    <source>
        <dbReference type="Google" id="ProtNLM"/>
    </source>
</evidence>
<proteinExistence type="predicted"/>
<name>A0ABQ5SM37_9CHLO</name>
<comment type="caution">
    <text evidence="2">The sequence shown here is derived from an EMBL/GenBank/DDBJ whole genome shotgun (WGS) entry which is preliminary data.</text>
</comment>